<dbReference type="SUPFAM" id="SSF54593">
    <property type="entry name" value="Glyoxalase/Bleomycin resistance protein/Dihydroxybiphenyl dioxygenase"/>
    <property type="match status" value="1"/>
</dbReference>
<organism evidence="2 3">
    <name type="scientific">Nocardioides silvaticus</name>
    <dbReference type="NCBI Taxonomy" id="2201891"/>
    <lineage>
        <taxon>Bacteria</taxon>
        <taxon>Bacillati</taxon>
        <taxon>Actinomycetota</taxon>
        <taxon>Actinomycetes</taxon>
        <taxon>Propionibacteriales</taxon>
        <taxon>Nocardioidaceae</taxon>
        <taxon>Nocardioides</taxon>
    </lineage>
</organism>
<evidence type="ECO:0000313" key="2">
    <source>
        <dbReference type="EMBL" id="PWN02541.1"/>
    </source>
</evidence>
<dbReference type="EMBL" id="QGDD01000005">
    <property type="protein sequence ID" value="PWN02541.1"/>
    <property type="molecule type" value="Genomic_DNA"/>
</dbReference>
<evidence type="ECO:0000256" key="1">
    <source>
        <dbReference type="SAM" id="MobiDB-lite"/>
    </source>
</evidence>
<dbReference type="Gene3D" id="3.10.180.10">
    <property type="entry name" value="2,3-Dihydroxybiphenyl 1,2-Dioxygenase, domain 1"/>
    <property type="match status" value="1"/>
</dbReference>
<name>A0A316TGD1_9ACTN</name>
<dbReference type="AlphaFoldDB" id="A0A316TGD1"/>
<evidence type="ECO:0008006" key="4">
    <source>
        <dbReference type="Google" id="ProtNLM"/>
    </source>
</evidence>
<keyword evidence="3" id="KW-1185">Reference proteome</keyword>
<dbReference type="PANTHER" id="PTHR37519:SF1">
    <property type="entry name" value="DIHYDROXYBIPHENYL DIOXYGENASE DOMAIN-CONTAINING PROTEIN"/>
    <property type="match status" value="1"/>
</dbReference>
<comment type="caution">
    <text evidence="2">The sequence shown here is derived from an EMBL/GenBank/DDBJ whole genome shotgun (WGS) entry which is preliminary data.</text>
</comment>
<dbReference type="Proteomes" id="UP000245507">
    <property type="component" value="Unassembled WGS sequence"/>
</dbReference>
<gene>
    <name evidence="2" type="ORF">DJ010_12480</name>
</gene>
<evidence type="ECO:0000313" key="3">
    <source>
        <dbReference type="Proteomes" id="UP000245507"/>
    </source>
</evidence>
<feature type="region of interest" description="Disordered" evidence="1">
    <location>
        <begin position="1"/>
        <end position="34"/>
    </location>
</feature>
<feature type="compositionally biased region" description="Basic and acidic residues" evidence="1">
    <location>
        <begin position="22"/>
        <end position="33"/>
    </location>
</feature>
<reference evidence="2 3" key="1">
    <citation type="submission" date="2018-05" db="EMBL/GenBank/DDBJ databases">
        <title>Nocardioides silvaticus genome.</title>
        <authorList>
            <person name="Li C."/>
            <person name="Wang G."/>
        </authorList>
    </citation>
    <scope>NUCLEOTIDE SEQUENCE [LARGE SCALE GENOMIC DNA]</scope>
    <source>
        <strain evidence="2 3">CCTCC AB 2018079</strain>
    </source>
</reference>
<accession>A0A316TGD1</accession>
<dbReference type="InterPro" id="IPR029068">
    <property type="entry name" value="Glyas_Bleomycin-R_OHBP_Dase"/>
</dbReference>
<dbReference type="PANTHER" id="PTHR37519">
    <property type="match status" value="1"/>
</dbReference>
<proteinExistence type="predicted"/>
<sequence>MICSGRGGPRPSAPTSSGSEQPRTDMDRADRPRGGGMVEELLQAIPAFEAAQAERCAGLGIDVSGFALSHVAVRCRTWRDYLRVRDALEQVAVANLENVWNGRPISKILLADPVPVSAGRTVPMIELIPPFHQRVYRMGLEHVGYVVGEQIDGFEKAHLGVLTGKQFQGTLNTPVYRLFPDYTHVKFYRRSLHDVCVLEGAEFAGFRHAEWSPTDPDAGPYEVG</sequence>
<dbReference type="Pfam" id="PF06185">
    <property type="entry name" value="YecM"/>
    <property type="match status" value="1"/>
</dbReference>
<dbReference type="InterPro" id="IPR010393">
    <property type="entry name" value="DUF991_YecM-like"/>
</dbReference>
<protein>
    <recommendedName>
        <fullName evidence="4">VOC family protein</fullName>
    </recommendedName>
</protein>